<organism evidence="4 5">
    <name type="scientific">Biomphalaria glabrata</name>
    <name type="common">Bloodfluke planorb</name>
    <name type="synonym">Freshwater snail</name>
    <dbReference type="NCBI Taxonomy" id="6526"/>
    <lineage>
        <taxon>Eukaryota</taxon>
        <taxon>Metazoa</taxon>
        <taxon>Spiralia</taxon>
        <taxon>Lophotrochozoa</taxon>
        <taxon>Mollusca</taxon>
        <taxon>Gastropoda</taxon>
        <taxon>Heterobranchia</taxon>
        <taxon>Euthyneura</taxon>
        <taxon>Panpulmonata</taxon>
        <taxon>Hygrophila</taxon>
        <taxon>Lymnaeoidea</taxon>
        <taxon>Planorbidae</taxon>
        <taxon>Biomphalaria</taxon>
    </lineage>
</organism>
<keyword evidence="4" id="KW-1185">Reference proteome</keyword>
<feature type="domain" description="DUF5614" evidence="3">
    <location>
        <begin position="10"/>
        <end position="209"/>
    </location>
</feature>
<dbReference type="RefSeq" id="XP_055879664.1">
    <property type="nucleotide sequence ID" value="XM_056023689.1"/>
</dbReference>
<gene>
    <name evidence="5" type="primary">LOC106060449</name>
</gene>
<dbReference type="OrthoDB" id="441890at2759"/>
<evidence type="ECO:0000313" key="5">
    <source>
        <dbReference type="RefSeq" id="XP_055879664.1"/>
    </source>
</evidence>
<dbReference type="OMA" id="WAGQGQF"/>
<dbReference type="PANTHER" id="PTHR13379:SF0">
    <property type="entry name" value="UPF0415 PROTEIN C7ORF25"/>
    <property type="match status" value="1"/>
</dbReference>
<dbReference type="AlphaFoldDB" id="A0A9W2ZXG8"/>
<accession>A0A9W2ZXG8</accession>
<feature type="domain" description="DUF1308" evidence="2">
    <location>
        <begin position="397"/>
        <end position="557"/>
    </location>
</feature>
<dbReference type="GeneID" id="106060449"/>
<dbReference type="Proteomes" id="UP001165740">
    <property type="component" value="Chromosome 1"/>
</dbReference>
<evidence type="ECO:0000259" key="3">
    <source>
        <dbReference type="Pfam" id="PF18474"/>
    </source>
</evidence>
<dbReference type="PANTHER" id="PTHR13379">
    <property type="entry name" value="UNCHARACTERIZED DUF1308"/>
    <property type="match status" value="1"/>
</dbReference>
<name>A0A9W2ZXG8_BIOGL</name>
<protein>
    <submittedName>
        <fullName evidence="5">UPF0415 protein C7orf25 homolog</fullName>
    </submittedName>
</protein>
<dbReference type="Pfam" id="PF07000">
    <property type="entry name" value="DUF1308"/>
    <property type="match status" value="1"/>
</dbReference>
<evidence type="ECO:0000313" key="4">
    <source>
        <dbReference type="Proteomes" id="UP001165740"/>
    </source>
</evidence>
<dbReference type="InterPro" id="IPR041076">
    <property type="entry name" value="DUF5614"/>
</dbReference>
<reference evidence="5" key="1">
    <citation type="submission" date="2025-08" db="UniProtKB">
        <authorList>
            <consortium name="RefSeq"/>
        </authorList>
    </citation>
    <scope>IDENTIFICATION</scope>
</reference>
<dbReference type="InterPro" id="IPR010733">
    <property type="entry name" value="DUF1308"/>
</dbReference>
<proteinExistence type="inferred from homology"/>
<sequence>MEMAEPWPQLGDYITYAETLRNRTHQLLKVQGVDKLERKIKSELKFLISLRSRLGQVNASHLKSSNLSHFASLVHALERLPGVVRVLQPFQSPSRPDSLVVDIVAGDGHLWVKVVARKGQALHLVWAGQGQFGERDLISQAEEYLECAKRHPHEFKTPQVVFVFYNQVTESMADVLEELGLTVLGERVSVAPDVQEKLGSCFTSDTEEDSTSYASDEDASYATNVSETCNAASSSREKSRSPVITLTQSTRTFDRTIHFEHSSADNVLASIPTLDDTWDTPMSFSATPSTYSDLDYRTFACPVVSDTSIKDLCPENPGRGQTVHLPACFFSNSHWAVSRPDIGGSQTQSGHLSSSCPGKSMGDLFLHLVASPPAYETILPGASLFSNLRSCPPIPRVNLDITSLIALVSSVTNGNCRLVFRDKVLTQQAKEEQDCPILPLLTEFLKGKELFVCETALASFRSILDILGGEREKERAETFLSKVHIVKDQPSERSLTLPCQGRVKNRSKVIFGTGDTLQAVTVTSNMGFVRSAKSQGISFAVFLHQARALTEEKEKSASRLEDQVSA</sequence>
<evidence type="ECO:0000259" key="2">
    <source>
        <dbReference type="Pfam" id="PF07000"/>
    </source>
</evidence>
<dbReference type="Pfam" id="PF18474">
    <property type="entry name" value="DUF5614"/>
    <property type="match status" value="1"/>
</dbReference>
<comment type="similarity">
    <text evidence="1">Belongs to the UPF0415 family.</text>
</comment>
<evidence type="ECO:0000256" key="1">
    <source>
        <dbReference type="ARBA" id="ARBA00006588"/>
    </source>
</evidence>